<name>A0A4C1WJK8_EUMVA</name>
<keyword evidence="3" id="KW-1185">Reference proteome</keyword>
<protein>
    <submittedName>
        <fullName evidence="2">Uncharacterized protein</fullName>
    </submittedName>
</protein>
<comment type="caution">
    <text evidence="2">The sequence shown here is derived from an EMBL/GenBank/DDBJ whole genome shotgun (WGS) entry which is preliminary data.</text>
</comment>
<proteinExistence type="predicted"/>
<dbReference type="AlphaFoldDB" id="A0A4C1WJK8"/>
<accession>A0A4C1WJK8</accession>
<evidence type="ECO:0000313" key="3">
    <source>
        <dbReference type="Proteomes" id="UP000299102"/>
    </source>
</evidence>
<dbReference type="EMBL" id="BGZK01000572">
    <property type="protein sequence ID" value="GBP51030.1"/>
    <property type="molecule type" value="Genomic_DNA"/>
</dbReference>
<organism evidence="2 3">
    <name type="scientific">Eumeta variegata</name>
    <name type="common">Bagworm moth</name>
    <name type="synonym">Eumeta japonica</name>
    <dbReference type="NCBI Taxonomy" id="151549"/>
    <lineage>
        <taxon>Eukaryota</taxon>
        <taxon>Metazoa</taxon>
        <taxon>Ecdysozoa</taxon>
        <taxon>Arthropoda</taxon>
        <taxon>Hexapoda</taxon>
        <taxon>Insecta</taxon>
        <taxon>Pterygota</taxon>
        <taxon>Neoptera</taxon>
        <taxon>Endopterygota</taxon>
        <taxon>Lepidoptera</taxon>
        <taxon>Glossata</taxon>
        <taxon>Ditrysia</taxon>
        <taxon>Tineoidea</taxon>
        <taxon>Psychidae</taxon>
        <taxon>Oiketicinae</taxon>
        <taxon>Eumeta</taxon>
    </lineage>
</organism>
<dbReference type="Proteomes" id="UP000299102">
    <property type="component" value="Unassembled WGS sequence"/>
</dbReference>
<gene>
    <name evidence="2" type="ORF">EVAR_37188_1</name>
</gene>
<sequence length="95" mass="11148">MRPLLMKQRRGWRGARAGAPYIATLLITQCRPSSLVQVVLRKSFVARLRLLRRSILIRKRVTLAEMYTHQPNTSARRARRPRNQRPSPVKYEVRA</sequence>
<feature type="region of interest" description="Disordered" evidence="1">
    <location>
        <begin position="68"/>
        <end position="95"/>
    </location>
</feature>
<evidence type="ECO:0000256" key="1">
    <source>
        <dbReference type="SAM" id="MobiDB-lite"/>
    </source>
</evidence>
<reference evidence="2 3" key="1">
    <citation type="journal article" date="2019" name="Commun. Biol.">
        <title>The bagworm genome reveals a unique fibroin gene that provides high tensile strength.</title>
        <authorList>
            <person name="Kono N."/>
            <person name="Nakamura H."/>
            <person name="Ohtoshi R."/>
            <person name="Tomita M."/>
            <person name="Numata K."/>
            <person name="Arakawa K."/>
        </authorList>
    </citation>
    <scope>NUCLEOTIDE SEQUENCE [LARGE SCALE GENOMIC DNA]</scope>
</reference>
<evidence type="ECO:0000313" key="2">
    <source>
        <dbReference type="EMBL" id="GBP51030.1"/>
    </source>
</evidence>